<name>D0L6R8_GORB4</name>
<reference evidence="2 3" key="2">
    <citation type="journal article" date="2010" name="Stand. Genomic Sci.">
        <title>Complete genome sequence of Gordonia bronchialis type strain (3410).</title>
        <authorList>
            <person name="Ivanova N."/>
            <person name="Sikorski J."/>
            <person name="Jando M."/>
            <person name="Lapidus A."/>
            <person name="Nolan M."/>
            <person name="Lucas S."/>
            <person name="Del Rio T.G."/>
            <person name="Tice H."/>
            <person name="Copeland A."/>
            <person name="Cheng J.F."/>
            <person name="Chen F."/>
            <person name="Bruce D."/>
            <person name="Goodwin L."/>
            <person name="Pitluck S."/>
            <person name="Mavromatis K."/>
            <person name="Ovchinnikova G."/>
            <person name="Pati A."/>
            <person name="Chen A."/>
            <person name="Palaniappan K."/>
            <person name="Land M."/>
            <person name="Hauser L."/>
            <person name="Chang Y.J."/>
            <person name="Jeffries C.D."/>
            <person name="Chain P."/>
            <person name="Saunders E."/>
            <person name="Han C."/>
            <person name="Detter J.C."/>
            <person name="Brettin T."/>
            <person name="Rohde M."/>
            <person name="Goker M."/>
            <person name="Bristow J."/>
            <person name="Eisen J.A."/>
            <person name="Markowitz V."/>
            <person name="Hugenholtz P."/>
            <person name="Klenk H.P."/>
            <person name="Kyrpides N.C."/>
        </authorList>
    </citation>
    <scope>NUCLEOTIDE SEQUENCE [LARGE SCALE GENOMIC DNA]</scope>
    <source>
        <strain evidence="3">ATCC 25592 / DSM 43247 / BCRC 13721 / JCM 3198 / KCTC 3076 / NBRC 16047 / NCTC 10667</strain>
    </source>
</reference>
<keyword evidence="3" id="KW-1185">Reference proteome</keyword>
<dbReference type="STRING" id="526226.Gbro_4495"/>
<proteinExistence type="predicted"/>
<dbReference type="Pfam" id="PF00268">
    <property type="entry name" value="Ribonuc_red_sm"/>
    <property type="match status" value="1"/>
</dbReference>
<dbReference type="HOGENOM" id="CLU_072736_0_0_11"/>
<dbReference type="RefSeq" id="WP_012836113.1">
    <property type="nucleotide sequence ID" value="NC_013441.1"/>
</dbReference>
<dbReference type="KEGG" id="gbr:Gbro_4495"/>
<dbReference type="OrthoDB" id="5489780at2"/>
<evidence type="ECO:0000313" key="2">
    <source>
        <dbReference type="EMBL" id="ACY23628.1"/>
    </source>
</evidence>
<dbReference type="NCBIfam" id="NF006199">
    <property type="entry name" value="PRK08326.1-2"/>
    <property type="match status" value="1"/>
</dbReference>
<sequence>MSLVEHHHSRQRAGDGREDFASLRRGGLDWDEFGLHLFVTGNARFWDPRGIDFSTDALDWREMRDDERRFVTYLVAQICAGEEAVTRDVQPFGQAAAADGRLGDEMYLSQVAFEKAKHTEVFRLWMDAAGLVDDLNPVLDTNPFYRQLIVEELPAALRRMETDPSPENQIRAVITFHQVIGGTLACTGHRMLQRICSAYGILPGMRTLIRMISTDERRHMAWGTYTCRRLVAADDALADVAVTRMSELMPLALGMINWLDGEFAPLPFDLSTAEFIAYAADRSRRRLDAIGSARGLTVEQVEYDHSPEALEDVFGEEDSAALGS</sequence>
<dbReference type="NCBIfam" id="NF006201">
    <property type="entry name" value="PRK08326.1-4"/>
    <property type="match status" value="1"/>
</dbReference>
<dbReference type="Gene3D" id="1.10.620.20">
    <property type="entry name" value="Ribonucleotide Reductase, subunit A"/>
    <property type="match status" value="1"/>
</dbReference>
<dbReference type="Proteomes" id="UP000001219">
    <property type="component" value="Chromosome"/>
</dbReference>
<dbReference type="SUPFAM" id="SSF47240">
    <property type="entry name" value="Ferritin-like"/>
    <property type="match status" value="1"/>
</dbReference>
<dbReference type="EMBL" id="CP001802">
    <property type="protein sequence ID" value="ACY23628.1"/>
    <property type="molecule type" value="Genomic_DNA"/>
</dbReference>
<dbReference type="InterPro" id="IPR009078">
    <property type="entry name" value="Ferritin-like_SF"/>
</dbReference>
<reference evidence="3" key="1">
    <citation type="submission" date="2009-10" db="EMBL/GenBank/DDBJ databases">
        <title>The complete chromosome of Gordonia bronchialis DSM 43247.</title>
        <authorList>
            <consortium name="US DOE Joint Genome Institute (JGI-PGF)"/>
            <person name="Lucas S."/>
            <person name="Copeland A."/>
            <person name="Lapidus A."/>
            <person name="Glavina del Rio T."/>
            <person name="Dalin E."/>
            <person name="Tice H."/>
            <person name="Bruce D."/>
            <person name="Goodwin L."/>
            <person name="Pitluck S."/>
            <person name="Kyrpides N."/>
            <person name="Mavromatis K."/>
            <person name="Ivanova N."/>
            <person name="Ovchinnikova G."/>
            <person name="Saunders E."/>
            <person name="Brettin T."/>
            <person name="Detter J.C."/>
            <person name="Han C."/>
            <person name="Larimer F."/>
            <person name="Land M."/>
            <person name="Hauser L."/>
            <person name="Markowitz V."/>
            <person name="Cheng J.-F."/>
            <person name="Hugenholtz P."/>
            <person name="Woyke T."/>
            <person name="Wu D."/>
            <person name="Jando M."/>
            <person name="Schneider S."/>
            <person name="Goeker M."/>
            <person name="Klenk H.-P."/>
            <person name="Eisen J.A."/>
        </authorList>
    </citation>
    <scope>NUCLEOTIDE SEQUENCE [LARGE SCALE GENOMIC DNA]</scope>
    <source>
        <strain evidence="3">ATCC 25592 / DSM 43247 / BCRC 13721 / JCM 3198 / KCTC 3076 / NBRC 16047 / NCTC 10667</strain>
    </source>
</reference>
<dbReference type="InterPro" id="IPR000358">
    <property type="entry name" value="RNR_small_fam"/>
</dbReference>
<organism evidence="2 3">
    <name type="scientific">Gordonia bronchialis (strain ATCC 25592 / DSM 43247 / BCRC 13721 / JCM 3198 / KCTC 3076 / NBRC 16047 / NCTC 10667)</name>
    <name type="common">Rhodococcus bronchialis</name>
    <dbReference type="NCBI Taxonomy" id="526226"/>
    <lineage>
        <taxon>Bacteria</taxon>
        <taxon>Bacillati</taxon>
        <taxon>Actinomycetota</taxon>
        <taxon>Actinomycetes</taxon>
        <taxon>Mycobacteriales</taxon>
        <taxon>Gordoniaceae</taxon>
        <taxon>Gordonia</taxon>
    </lineage>
</organism>
<accession>D0L6R8</accession>
<dbReference type="InterPro" id="IPR012348">
    <property type="entry name" value="RNR-like"/>
</dbReference>
<dbReference type="eggNOG" id="COG0208">
    <property type="taxonomic scope" value="Bacteria"/>
</dbReference>
<evidence type="ECO:0000256" key="1">
    <source>
        <dbReference type="ARBA" id="ARBA00001962"/>
    </source>
</evidence>
<evidence type="ECO:0000313" key="3">
    <source>
        <dbReference type="Proteomes" id="UP000001219"/>
    </source>
</evidence>
<protein>
    <submittedName>
        <fullName evidence="2">Ribonucleotide reductase beta subunit-like protein</fullName>
    </submittedName>
</protein>
<dbReference type="GO" id="GO:0016491">
    <property type="term" value="F:oxidoreductase activity"/>
    <property type="evidence" value="ECO:0007669"/>
    <property type="project" value="InterPro"/>
</dbReference>
<dbReference type="AlphaFoldDB" id="D0L6R8"/>
<comment type="cofactor">
    <cofactor evidence="1">
        <name>Fe cation</name>
        <dbReference type="ChEBI" id="CHEBI:24875"/>
    </cofactor>
</comment>
<gene>
    <name evidence="2" type="ordered locus">Gbro_4495</name>
</gene>
<dbReference type="GO" id="GO:0009263">
    <property type="term" value="P:deoxyribonucleotide biosynthetic process"/>
    <property type="evidence" value="ECO:0007669"/>
    <property type="project" value="InterPro"/>
</dbReference>